<dbReference type="Pfam" id="PF13568">
    <property type="entry name" value="OMP_b-brl_2"/>
    <property type="match status" value="1"/>
</dbReference>
<dbReference type="EMBL" id="CP048222">
    <property type="protein sequence ID" value="QHT69369.1"/>
    <property type="molecule type" value="Genomic_DNA"/>
</dbReference>
<dbReference type="InterPro" id="IPR025665">
    <property type="entry name" value="Beta-barrel_OMP_2"/>
</dbReference>
<name>A0A6C0GMX4_9BACT</name>
<keyword evidence="3" id="KW-1185">Reference proteome</keyword>
<dbReference type="SUPFAM" id="SSF56925">
    <property type="entry name" value="OMPA-like"/>
    <property type="match status" value="1"/>
</dbReference>
<protein>
    <submittedName>
        <fullName evidence="2">PorT family protein</fullName>
    </submittedName>
</protein>
<feature type="domain" description="Outer membrane protein beta-barrel" evidence="1">
    <location>
        <begin position="22"/>
        <end position="203"/>
    </location>
</feature>
<dbReference type="KEGG" id="rhoz:GXP67_23370"/>
<organism evidence="2 3">
    <name type="scientific">Rhodocytophaga rosea</name>
    <dbReference type="NCBI Taxonomy" id="2704465"/>
    <lineage>
        <taxon>Bacteria</taxon>
        <taxon>Pseudomonadati</taxon>
        <taxon>Bacteroidota</taxon>
        <taxon>Cytophagia</taxon>
        <taxon>Cytophagales</taxon>
        <taxon>Rhodocytophagaceae</taxon>
        <taxon>Rhodocytophaga</taxon>
    </lineage>
</organism>
<dbReference type="Gene3D" id="2.40.160.20">
    <property type="match status" value="1"/>
</dbReference>
<dbReference type="InterPro" id="IPR011250">
    <property type="entry name" value="OMP/PagP_B-barrel"/>
</dbReference>
<dbReference type="AlphaFoldDB" id="A0A6C0GMX4"/>
<dbReference type="Proteomes" id="UP000480178">
    <property type="component" value="Chromosome"/>
</dbReference>
<accession>A0A6C0GMX4</accession>
<dbReference type="RefSeq" id="WP_162445358.1">
    <property type="nucleotide sequence ID" value="NZ_CP048222.1"/>
</dbReference>
<proteinExistence type="predicted"/>
<reference evidence="2 3" key="1">
    <citation type="submission" date="2020-01" db="EMBL/GenBank/DDBJ databases">
        <authorList>
            <person name="Kim M.K."/>
        </authorList>
    </citation>
    <scope>NUCLEOTIDE SEQUENCE [LARGE SCALE GENOMIC DNA]</scope>
    <source>
        <strain evidence="2 3">172606-1</strain>
    </source>
</reference>
<evidence type="ECO:0000313" key="3">
    <source>
        <dbReference type="Proteomes" id="UP000480178"/>
    </source>
</evidence>
<sequence>MNKIYLLYILFMLLCTKAEAQISLVPRVGLTFSTVAFENNIWEDRKIVTGFTAGVGVNYSLTGDNFLSIQPEIIYTQKGFAAKGSFLTVDYDGTYRLNYLELPLLLKLSFGNETIHAYVNAGPSVGYLLNGRVRGSSNLLGTTASIDEPIEFTETPNTLDITELDANRIEVSANAGIGIGYLISEKATLFLDIRYSLGVTDFDQTQASKNRVIALSAGLQIPF</sequence>
<evidence type="ECO:0000259" key="1">
    <source>
        <dbReference type="Pfam" id="PF13568"/>
    </source>
</evidence>
<gene>
    <name evidence="2" type="ORF">GXP67_23370</name>
</gene>
<evidence type="ECO:0000313" key="2">
    <source>
        <dbReference type="EMBL" id="QHT69369.1"/>
    </source>
</evidence>